<keyword evidence="2" id="KW-1185">Reference proteome</keyword>
<evidence type="ECO:0000313" key="2">
    <source>
        <dbReference type="Proteomes" id="UP000015102"/>
    </source>
</evidence>
<name>T1H3S1_MEGSC</name>
<protein>
    <submittedName>
        <fullName evidence="1">Uncharacterized protein</fullName>
    </submittedName>
</protein>
<dbReference type="HOGENOM" id="CLU_2388702_0_0_1"/>
<sequence length="94" mass="10935">MNCSVTHIMHQRISARPPANNPQLLSYILCGFWPPHDSSKLLPLSFYPFRVRAQCRIYLLCFVSGEECVINQLDSEEFKAKQLKLNFKFFIKVA</sequence>
<evidence type="ECO:0000313" key="1">
    <source>
        <dbReference type="EnsemblMetazoa" id="MESCA010907-PA"/>
    </source>
</evidence>
<proteinExistence type="predicted"/>
<reference evidence="2" key="1">
    <citation type="submission" date="2013-02" db="EMBL/GenBank/DDBJ databases">
        <authorList>
            <person name="Hughes D."/>
        </authorList>
    </citation>
    <scope>NUCLEOTIDE SEQUENCE</scope>
    <source>
        <strain>Durham</strain>
        <strain evidence="2">NC isolate 2 -- Noor lab</strain>
    </source>
</reference>
<dbReference type="EMBL" id="CAQQ02377037">
    <property type="status" value="NOT_ANNOTATED_CDS"/>
    <property type="molecule type" value="Genomic_DNA"/>
</dbReference>
<dbReference type="AlphaFoldDB" id="T1H3S1"/>
<accession>T1H3S1</accession>
<organism evidence="1 2">
    <name type="scientific">Megaselia scalaris</name>
    <name type="common">Humpbacked fly</name>
    <name type="synonym">Phora scalaris</name>
    <dbReference type="NCBI Taxonomy" id="36166"/>
    <lineage>
        <taxon>Eukaryota</taxon>
        <taxon>Metazoa</taxon>
        <taxon>Ecdysozoa</taxon>
        <taxon>Arthropoda</taxon>
        <taxon>Hexapoda</taxon>
        <taxon>Insecta</taxon>
        <taxon>Pterygota</taxon>
        <taxon>Neoptera</taxon>
        <taxon>Endopterygota</taxon>
        <taxon>Diptera</taxon>
        <taxon>Brachycera</taxon>
        <taxon>Muscomorpha</taxon>
        <taxon>Platypezoidea</taxon>
        <taxon>Phoridae</taxon>
        <taxon>Megaseliini</taxon>
        <taxon>Megaselia</taxon>
    </lineage>
</organism>
<dbReference type="EnsemblMetazoa" id="MESCA010907-RA">
    <property type="protein sequence ID" value="MESCA010907-PA"/>
    <property type="gene ID" value="MESCA010907"/>
</dbReference>
<dbReference type="EMBL" id="CAQQ02377036">
    <property type="status" value="NOT_ANNOTATED_CDS"/>
    <property type="molecule type" value="Genomic_DNA"/>
</dbReference>
<reference evidence="1" key="2">
    <citation type="submission" date="2015-06" db="UniProtKB">
        <authorList>
            <consortium name="EnsemblMetazoa"/>
        </authorList>
    </citation>
    <scope>IDENTIFICATION</scope>
</reference>
<dbReference type="Proteomes" id="UP000015102">
    <property type="component" value="Unassembled WGS sequence"/>
</dbReference>